<keyword evidence="4 7" id="KW-1133">Transmembrane helix</keyword>
<keyword evidence="3 7" id="KW-0812">Transmembrane</keyword>
<keyword evidence="5 7" id="KW-0472">Membrane</keyword>
<feature type="region of interest" description="Disordered" evidence="6">
    <location>
        <begin position="177"/>
        <end position="212"/>
    </location>
</feature>
<feature type="transmembrane region" description="Helical" evidence="7">
    <location>
        <begin position="480"/>
        <end position="503"/>
    </location>
</feature>
<feature type="transmembrane region" description="Helical" evidence="7">
    <location>
        <begin position="701"/>
        <end position="719"/>
    </location>
</feature>
<feature type="transmembrane region" description="Helical" evidence="7">
    <location>
        <begin position="647"/>
        <end position="666"/>
    </location>
</feature>
<dbReference type="Pfam" id="PF03600">
    <property type="entry name" value="CitMHS"/>
    <property type="match status" value="1"/>
</dbReference>
<evidence type="ECO:0000256" key="3">
    <source>
        <dbReference type="ARBA" id="ARBA00022692"/>
    </source>
</evidence>
<dbReference type="GO" id="GO:0006817">
    <property type="term" value="P:phosphate ion transport"/>
    <property type="evidence" value="ECO:0007669"/>
    <property type="project" value="TreeGrafter"/>
</dbReference>
<feature type="transmembrane region" description="Helical" evidence="7">
    <location>
        <begin position="832"/>
        <end position="851"/>
    </location>
</feature>
<feature type="compositionally biased region" description="Polar residues" evidence="6">
    <location>
        <begin position="199"/>
        <end position="212"/>
    </location>
</feature>
<feature type="compositionally biased region" description="Basic and acidic residues" evidence="6">
    <location>
        <begin position="119"/>
        <end position="135"/>
    </location>
</feature>
<feature type="transmembrane region" description="Helical" evidence="7">
    <location>
        <begin position="784"/>
        <end position="801"/>
    </location>
</feature>
<evidence type="ECO:0000259" key="8">
    <source>
        <dbReference type="PROSITE" id="PS51382"/>
    </source>
</evidence>
<dbReference type="PANTHER" id="PTHR10283">
    <property type="entry name" value="SOLUTE CARRIER FAMILY 13 MEMBER"/>
    <property type="match status" value="1"/>
</dbReference>
<evidence type="ECO:0000313" key="10">
    <source>
        <dbReference type="Proteomes" id="UP000095009"/>
    </source>
</evidence>
<organism evidence="9 10">
    <name type="scientific">Nadsonia fulvescens var. elongata DSM 6958</name>
    <dbReference type="NCBI Taxonomy" id="857566"/>
    <lineage>
        <taxon>Eukaryota</taxon>
        <taxon>Fungi</taxon>
        <taxon>Dikarya</taxon>
        <taxon>Ascomycota</taxon>
        <taxon>Saccharomycotina</taxon>
        <taxon>Dipodascomycetes</taxon>
        <taxon>Dipodascales</taxon>
        <taxon>Dipodascales incertae sedis</taxon>
        <taxon>Nadsonia</taxon>
    </lineage>
</organism>
<dbReference type="PANTHER" id="PTHR10283:SF92">
    <property type="entry name" value="LOW-AFFINITY PHOSPHATE TRANSPORTER PHO91"/>
    <property type="match status" value="1"/>
</dbReference>
<dbReference type="InterPro" id="IPR004680">
    <property type="entry name" value="Cit_transptr-like_dom"/>
</dbReference>
<evidence type="ECO:0000256" key="2">
    <source>
        <dbReference type="ARBA" id="ARBA00022448"/>
    </source>
</evidence>
<dbReference type="GO" id="GO:0005315">
    <property type="term" value="F:phosphate transmembrane transporter activity"/>
    <property type="evidence" value="ECO:0007669"/>
    <property type="project" value="TreeGrafter"/>
</dbReference>
<dbReference type="Pfam" id="PF03105">
    <property type="entry name" value="SPX"/>
    <property type="match status" value="2"/>
</dbReference>
<dbReference type="AlphaFoldDB" id="A0A1E3PIT7"/>
<dbReference type="OrthoDB" id="10260443at2759"/>
<evidence type="ECO:0000256" key="1">
    <source>
        <dbReference type="ARBA" id="ARBA00004141"/>
    </source>
</evidence>
<sequence length="856" mass="95386">MKFNHSLQFNAVPEWTGKYIAYSNLKKLIYSLEKSSKGGNDGNEQVADEESALLTDTSRKPEEIFKLALDDELAKINEFYIEQEAQVFQEFDELILEEDEFQTSVLDDTDMDDIYERRRSSADDKMRVSRPKLKDPFAATTSESRHQFDQEVFGQHDENAENYPVDIAKSTGSLISADSGSEDFDDTEEAVNRRKTTRSRSQGDNRYSARNRSGSRTLPWGFLENQFLNEKRINLKKKATQIYVSLCELRSYQQLNKTGFTKALKKFDKTIGTKLRTWYLENCVDKTYIFIPTTEELLDEKVDKAIALYARVATSNDNKQARAELRLHLREHVVWERNTVWRDMIGLERKAHGLTTIAGGDKKIQLQGDQPTILRNGKTHWTIMGIDIPRWLHGTRAVKLYIILPIFFALLRLETLEDTAQANCLAVLVLASYLWATEAIPLFITSLLVPFLVVLLRITKYQSGDRMMAPDVANFIFGQMWNNVIMLLLGGFTLAAALSKFHIAKIMATAILSKAGTNPNAVLGMMMFVSWFLSMWISNVASPVLMFSILQPLLRTLPTGSSFAKSLILGIALSANIGGMASPIASPQNLIAIEVMDPAPTWAEWFSISIPVCFFSLVVTWAYLIVMFRPGNTVIQPIRVVKESFVFKQYFIIVVSVCTIILWCLNQQLQDILGGTGVIALIPIVLFFGTGLLTSEDFNNFLWTIVALAMGGIALGKAVSSSGLLVTIARVIESKIDGFSTFGVLIIFGALVLVCATFVSHTVAALVILPLVNSIGMSLPDGHPRILVMASALLCSAAMGLPTSGFPNVTAICMTDEVGRPYVTVIDFIKSGVPSSILCYGIIMSVGYWVMTTINY</sequence>
<dbReference type="CDD" id="cd14478">
    <property type="entry name" value="SPX_PHO87_PHO90_like"/>
    <property type="match status" value="1"/>
</dbReference>
<keyword evidence="10" id="KW-1185">Reference proteome</keyword>
<evidence type="ECO:0000313" key="9">
    <source>
        <dbReference type="EMBL" id="ODQ65329.1"/>
    </source>
</evidence>
<evidence type="ECO:0000256" key="4">
    <source>
        <dbReference type="ARBA" id="ARBA00022989"/>
    </source>
</evidence>
<name>A0A1E3PIT7_9ASCO</name>
<gene>
    <name evidence="9" type="ORF">NADFUDRAFT_70817</name>
</gene>
<dbReference type="PROSITE" id="PS51382">
    <property type="entry name" value="SPX"/>
    <property type="match status" value="1"/>
</dbReference>
<evidence type="ECO:0000256" key="5">
    <source>
        <dbReference type="ARBA" id="ARBA00023136"/>
    </source>
</evidence>
<feature type="transmembrane region" description="Helical" evidence="7">
    <location>
        <begin position="672"/>
        <end position="694"/>
    </location>
</feature>
<reference evidence="9 10" key="1">
    <citation type="journal article" date="2016" name="Proc. Natl. Acad. Sci. U.S.A.">
        <title>Comparative genomics of biotechnologically important yeasts.</title>
        <authorList>
            <person name="Riley R."/>
            <person name="Haridas S."/>
            <person name="Wolfe K.H."/>
            <person name="Lopes M.R."/>
            <person name="Hittinger C.T."/>
            <person name="Goeker M."/>
            <person name="Salamov A.A."/>
            <person name="Wisecaver J.H."/>
            <person name="Long T.M."/>
            <person name="Calvey C.H."/>
            <person name="Aerts A.L."/>
            <person name="Barry K.W."/>
            <person name="Choi C."/>
            <person name="Clum A."/>
            <person name="Coughlan A.Y."/>
            <person name="Deshpande S."/>
            <person name="Douglass A.P."/>
            <person name="Hanson S.J."/>
            <person name="Klenk H.-P."/>
            <person name="LaButti K.M."/>
            <person name="Lapidus A."/>
            <person name="Lindquist E.A."/>
            <person name="Lipzen A.M."/>
            <person name="Meier-Kolthoff J.P."/>
            <person name="Ohm R.A."/>
            <person name="Otillar R.P."/>
            <person name="Pangilinan J.L."/>
            <person name="Peng Y."/>
            <person name="Rokas A."/>
            <person name="Rosa C.A."/>
            <person name="Scheuner C."/>
            <person name="Sibirny A.A."/>
            <person name="Slot J.C."/>
            <person name="Stielow J.B."/>
            <person name="Sun H."/>
            <person name="Kurtzman C.P."/>
            <person name="Blackwell M."/>
            <person name="Grigoriev I.V."/>
            <person name="Jeffries T.W."/>
        </authorList>
    </citation>
    <scope>NUCLEOTIDE SEQUENCE [LARGE SCALE GENOMIC DNA]</scope>
    <source>
        <strain evidence="9 10">DSM 6958</strain>
    </source>
</reference>
<dbReference type="EMBL" id="KV454410">
    <property type="protein sequence ID" value="ODQ65329.1"/>
    <property type="molecule type" value="Genomic_DNA"/>
</dbReference>
<evidence type="ECO:0000256" key="6">
    <source>
        <dbReference type="SAM" id="MobiDB-lite"/>
    </source>
</evidence>
<protein>
    <submittedName>
        <fullName evidence="9">SPX-domain-containing protein</fullName>
    </submittedName>
</protein>
<dbReference type="Proteomes" id="UP000095009">
    <property type="component" value="Unassembled WGS sequence"/>
</dbReference>
<feature type="domain" description="SPX" evidence="8">
    <location>
        <begin position="1"/>
        <end position="281"/>
    </location>
</feature>
<comment type="subcellular location">
    <subcellularLocation>
        <location evidence="1">Membrane</location>
        <topology evidence="1">Multi-pass membrane protein</topology>
    </subcellularLocation>
</comment>
<dbReference type="CDD" id="cd01115">
    <property type="entry name" value="SLC13_permease"/>
    <property type="match status" value="1"/>
</dbReference>
<dbReference type="STRING" id="857566.A0A1E3PIT7"/>
<feature type="compositionally biased region" description="Acidic residues" evidence="6">
    <location>
        <begin position="180"/>
        <end position="189"/>
    </location>
</feature>
<dbReference type="InterPro" id="IPR004331">
    <property type="entry name" value="SPX_dom"/>
</dbReference>
<dbReference type="GO" id="GO:0005886">
    <property type="term" value="C:plasma membrane"/>
    <property type="evidence" value="ECO:0007669"/>
    <property type="project" value="TreeGrafter"/>
</dbReference>
<keyword evidence="2" id="KW-0813">Transport</keyword>
<feature type="transmembrane region" description="Helical" evidence="7">
    <location>
        <begin position="605"/>
        <end position="626"/>
    </location>
</feature>
<accession>A0A1E3PIT7</accession>
<feature type="transmembrane region" description="Helical" evidence="7">
    <location>
        <begin position="739"/>
        <end position="772"/>
    </location>
</feature>
<feature type="transmembrane region" description="Helical" evidence="7">
    <location>
        <begin position="442"/>
        <end position="459"/>
    </location>
</feature>
<feature type="region of interest" description="Disordered" evidence="6">
    <location>
        <begin position="119"/>
        <end position="145"/>
    </location>
</feature>
<proteinExistence type="predicted"/>
<evidence type="ECO:0000256" key="7">
    <source>
        <dbReference type="SAM" id="Phobius"/>
    </source>
</evidence>
<feature type="transmembrane region" description="Helical" evidence="7">
    <location>
        <begin position="523"/>
        <end position="550"/>
    </location>
</feature>
<dbReference type="GO" id="GO:0006797">
    <property type="term" value="P:polyphosphate metabolic process"/>
    <property type="evidence" value="ECO:0007669"/>
    <property type="project" value="TreeGrafter"/>
</dbReference>